<dbReference type="InterPro" id="IPR013762">
    <property type="entry name" value="Integrase-like_cat_sf"/>
</dbReference>
<evidence type="ECO:0000313" key="3">
    <source>
        <dbReference type="EMBL" id="RJY18549.1"/>
    </source>
</evidence>
<evidence type="ECO:0000259" key="2">
    <source>
        <dbReference type="PROSITE" id="PS51898"/>
    </source>
</evidence>
<keyword evidence="1" id="KW-0233">DNA recombination</keyword>
<comment type="caution">
    <text evidence="3">The sequence shown here is derived from an EMBL/GenBank/DDBJ whole genome shotgun (WGS) entry which is preliminary data.</text>
</comment>
<dbReference type="PROSITE" id="PS51898">
    <property type="entry name" value="TYR_RECOMBINASE"/>
    <property type="match status" value="1"/>
</dbReference>
<dbReference type="GO" id="GO:0006310">
    <property type="term" value="P:DNA recombination"/>
    <property type="evidence" value="ECO:0007669"/>
    <property type="project" value="UniProtKB-KW"/>
</dbReference>
<organism evidence="3 4">
    <name type="scientific">Parashewanella spongiae</name>
    <dbReference type="NCBI Taxonomy" id="342950"/>
    <lineage>
        <taxon>Bacteria</taxon>
        <taxon>Pseudomonadati</taxon>
        <taxon>Pseudomonadota</taxon>
        <taxon>Gammaproteobacteria</taxon>
        <taxon>Alteromonadales</taxon>
        <taxon>Shewanellaceae</taxon>
        <taxon>Parashewanella</taxon>
    </lineage>
</organism>
<name>A0A3A6UAI1_9GAMM</name>
<proteinExistence type="predicted"/>
<accession>A0A3A6UAI1</accession>
<dbReference type="AlphaFoldDB" id="A0A3A6UAI1"/>
<dbReference type="OrthoDB" id="5830119at2"/>
<gene>
    <name evidence="3" type="ORF">D5R81_04875</name>
</gene>
<dbReference type="RefSeq" id="WP_121852525.1">
    <property type="nucleotide sequence ID" value="NZ_CP037952.1"/>
</dbReference>
<dbReference type="InterPro" id="IPR011010">
    <property type="entry name" value="DNA_brk_join_enz"/>
</dbReference>
<dbReference type="Pfam" id="PF00589">
    <property type="entry name" value="Phage_integrase"/>
    <property type="match status" value="1"/>
</dbReference>
<keyword evidence="4" id="KW-1185">Reference proteome</keyword>
<dbReference type="Gene3D" id="1.10.443.10">
    <property type="entry name" value="Intergrase catalytic core"/>
    <property type="match status" value="1"/>
</dbReference>
<feature type="domain" description="Tyr recombinase" evidence="2">
    <location>
        <begin position="198"/>
        <end position="428"/>
    </location>
</feature>
<dbReference type="GO" id="GO:0015074">
    <property type="term" value="P:DNA integration"/>
    <property type="evidence" value="ECO:0007669"/>
    <property type="project" value="InterPro"/>
</dbReference>
<dbReference type="GO" id="GO:0003677">
    <property type="term" value="F:DNA binding"/>
    <property type="evidence" value="ECO:0007669"/>
    <property type="project" value="InterPro"/>
</dbReference>
<evidence type="ECO:0000313" key="4">
    <source>
        <dbReference type="Proteomes" id="UP000273022"/>
    </source>
</evidence>
<protein>
    <submittedName>
        <fullName evidence="3">Site-specific integrase</fullName>
    </submittedName>
</protein>
<dbReference type="InterPro" id="IPR002104">
    <property type="entry name" value="Integrase_catalytic"/>
</dbReference>
<dbReference type="EMBL" id="QYYH01000020">
    <property type="protein sequence ID" value="RJY18549.1"/>
    <property type="molecule type" value="Genomic_DNA"/>
</dbReference>
<sequence length="459" mass="53283">MLKVLKIDDKRVSLIDSQTLLPTFLSLTYCIHSLHRKSVNYQQKELTSIKFFYEYWLTKEGQSLDFSMIKSNFSGKTLLSMIELLDGFWLYLNNSRIEQAKNVYSLKASPYDVPTEAYSTNAAHYHSVCRFIEQLISNYISPHYITKAPDEVELCRRNILALLSQKKKQYSSYSSDKHKNDYKSLNENQFRDFVSVFPVPTNPTKDGLGKVSNSVYRQYRDHILLRFLSSYGLRIGEALLLRGSSFKPNFSETKFFMMVTNLEDNVDPRSKKPSIKTASSHRELEISQQDYMIVKGFMSQVKLISQHDFLFTSSSTNASPLSYQGARKIIIDASNRMKKLFPHHFDITKSDHLQTISPHMLRHTWAYFQLEHIFRRYTADFIKAGAVDPKGIMKSAIDHLRSLGGWSARSQMPAYYGKRFIAKRANELSMSKFKEDAFKHFNIELPIFLRNIDESSIDK</sequence>
<dbReference type="SUPFAM" id="SSF56349">
    <property type="entry name" value="DNA breaking-rejoining enzymes"/>
    <property type="match status" value="1"/>
</dbReference>
<evidence type="ECO:0000256" key="1">
    <source>
        <dbReference type="ARBA" id="ARBA00023172"/>
    </source>
</evidence>
<dbReference type="Proteomes" id="UP000273022">
    <property type="component" value="Unassembled WGS sequence"/>
</dbReference>
<reference evidence="3 4" key="1">
    <citation type="submission" date="2018-09" db="EMBL/GenBank/DDBJ databases">
        <title>Phylogeny of the Shewanellaceae, and recommendation for two new genera, Pseudoshewanella and Parashewanella.</title>
        <authorList>
            <person name="Wang G."/>
        </authorList>
    </citation>
    <scope>NUCLEOTIDE SEQUENCE [LARGE SCALE GENOMIC DNA]</scope>
    <source>
        <strain evidence="3 4">KCTC 22492</strain>
    </source>
</reference>